<gene>
    <name evidence="2" type="ORF">EVOR1521_LOCUS10041</name>
</gene>
<reference evidence="2" key="1">
    <citation type="submission" date="2023-08" db="EMBL/GenBank/DDBJ databases">
        <authorList>
            <person name="Chen Y."/>
            <person name="Shah S."/>
            <person name="Dougan E. K."/>
            <person name="Thang M."/>
            <person name="Chan C."/>
        </authorList>
    </citation>
    <scope>NUCLEOTIDE SEQUENCE</scope>
</reference>
<proteinExistence type="predicted"/>
<organism evidence="2 3">
    <name type="scientific">Effrenium voratum</name>
    <dbReference type="NCBI Taxonomy" id="2562239"/>
    <lineage>
        <taxon>Eukaryota</taxon>
        <taxon>Sar</taxon>
        <taxon>Alveolata</taxon>
        <taxon>Dinophyceae</taxon>
        <taxon>Suessiales</taxon>
        <taxon>Symbiodiniaceae</taxon>
        <taxon>Effrenium</taxon>
    </lineage>
</organism>
<feature type="compositionally biased region" description="Basic and acidic residues" evidence="1">
    <location>
        <begin position="1"/>
        <end position="32"/>
    </location>
</feature>
<evidence type="ECO:0000313" key="3">
    <source>
        <dbReference type="Proteomes" id="UP001178507"/>
    </source>
</evidence>
<comment type="caution">
    <text evidence="2">The sequence shown here is derived from an EMBL/GenBank/DDBJ whole genome shotgun (WGS) entry which is preliminary data.</text>
</comment>
<feature type="compositionally biased region" description="Low complexity" evidence="1">
    <location>
        <begin position="841"/>
        <end position="850"/>
    </location>
</feature>
<feature type="region of interest" description="Disordered" evidence="1">
    <location>
        <begin position="832"/>
        <end position="874"/>
    </location>
</feature>
<feature type="region of interest" description="Disordered" evidence="1">
    <location>
        <begin position="1"/>
        <end position="83"/>
    </location>
</feature>
<evidence type="ECO:0000256" key="1">
    <source>
        <dbReference type="SAM" id="MobiDB-lite"/>
    </source>
</evidence>
<keyword evidence="3" id="KW-1185">Reference proteome</keyword>
<accession>A0AA36I9J6</accession>
<evidence type="ECO:0000313" key="2">
    <source>
        <dbReference type="EMBL" id="CAJ1382721.1"/>
    </source>
</evidence>
<dbReference type="Proteomes" id="UP001178507">
    <property type="component" value="Unassembled WGS sequence"/>
</dbReference>
<dbReference type="EMBL" id="CAUJNA010000937">
    <property type="protein sequence ID" value="CAJ1382721.1"/>
    <property type="molecule type" value="Genomic_DNA"/>
</dbReference>
<dbReference type="AlphaFoldDB" id="A0AA36I9J6"/>
<sequence>MPKPRDGSPRDDGHFPPKPKLRDGSSDDDGHFPPKKSYSRAGSHPNGAGADLPPKPHPRDGSQPNGADGHFQGKPLPSPSKKTKAAALYQLLQRLSPERRRSLIERSFSQRQRLALERWILDARPSPSPARGVRRKRSAEPMDKACQGRGVHCRVHGGRRLYRAHAAVGPFSVASRYDAKRATAERFRDVLAAMARRVAKARCAEEVEELFRRALVEEPRKWGLNGREDMRLCFTASVPAKHWVGRSLATPRFGLTELDLGLQAWQRLTQARSDLNMRAPFQQTHDSERAWLSLSQAYVDVWAGHGRSVAAKLSALRVRRLRATRKAWRASSVPREYLPSLAVLGVFLTRVLLWDYKQELGFAQDVLKKSLSWDSLLLGEKQEDAIASRVAEGRLKVFKAMTTFWAIAADLLLSLICVLPQLGSTDFEASPQFWSCLVAAITLRYCARPAVALTDATMQRVGILLNLLALGIGIGVSRQLQPALAAGRILIGIMSLDPIRTSVTNIVLSPLYICVAMAKEPSCDQSCMSSSIASEVFVVIQIALVCLQLDWSLRNREAVNMRLEANGRDVEISCNAAHRILTAACDACVQLTSSYEIVQPQQAFCHLVGESMLEGRSMLDFIHPSDQQRFLDAMNHSEPSANALALELVGPRAQSCDAQIYHARLHALGVEHLLGVVVTQTESMWRAYSNTSNDHSSNSHSSRGSGCDLIRQLLEQRQENEALKATCAQDEWVPLDGLDSVSLVIDATDIHAGFMIKAAQFHFGGSGQDCPNLMEWVAEKNQETMYCWIQDHVNAFAQGQSCATPLETVHMLHPQNGLLRVGEVTAVTVANAERGEESEDGSSGKSGSSESLEREALTAPNGTMPSMASEKTCK</sequence>
<name>A0AA36I9J6_9DINO</name>
<protein>
    <submittedName>
        <fullName evidence="2">Uncharacterized protein</fullName>
    </submittedName>
</protein>